<name>A0ABM9EKE3_9BACI</name>
<accession>A0ABM9EKE3</accession>
<evidence type="ECO:0000313" key="2">
    <source>
        <dbReference type="Proteomes" id="UP000838308"/>
    </source>
</evidence>
<comment type="caution">
    <text evidence="1">The sequence shown here is derived from an EMBL/GenBank/DDBJ whole genome shotgun (WGS) entry which is preliminary data.</text>
</comment>
<proteinExistence type="predicted"/>
<dbReference type="RefSeq" id="WP_248733405.1">
    <property type="nucleotide sequence ID" value="NZ_CALBWS010000001.1"/>
</dbReference>
<keyword evidence="2" id="KW-1185">Reference proteome</keyword>
<organism evidence="1 2">
    <name type="scientific">Neobacillus rhizosphaerae</name>
    <dbReference type="NCBI Taxonomy" id="2880965"/>
    <lineage>
        <taxon>Bacteria</taxon>
        <taxon>Bacillati</taxon>
        <taxon>Bacillota</taxon>
        <taxon>Bacilli</taxon>
        <taxon>Bacillales</taxon>
        <taxon>Bacillaceae</taxon>
        <taxon>Neobacillus</taxon>
    </lineage>
</organism>
<evidence type="ECO:0000313" key="1">
    <source>
        <dbReference type="EMBL" id="CAH2713052.1"/>
    </source>
</evidence>
<dbReference type="EMBL" id="CALBWS010000001">
    <property type="protein sequence ID" value="CAH2713052.1"/>
    <property type="molecule type" value="Genomic_DNA"/>
</dbReference>
<dbReference type="Proteomes" id="UP000838308">
    <property type="component" value="Unassembled WGS sequence"/>
</dbReference>
<reference evidence="1" key="1">
    <citation type="submission" date="2022-04" db="EMBL/GenBank/DDBJ databases">
        <authorList>
            <person name="Criscuolo A."/>
        </authorList>
    </citation>
    <scope>NUCLEOTIDE SEQUENCE</scope>
    <source>
        <strain evidence="1">CIP111895</strain>
    </source>
</reference>
<protein>
    <submittedName>
        <fullName evidence="1">Uncharacterized protein</fullName>
    </submittedName>
</protein>
<sequence>MAWLKGGPFLEVSFFLAIKQDLIREIIDKLSDVRTKIEVIDKNIEEIINNFNEGCPYDPDSPESVIIHSVDLRTIVHLPRKRKATLHIKQVSSNAILVNFWFFGSSFDAPEWNQVGIKENELSDFTFFLEDLFETFDFKIGGIAIEEDILQIFEYDETYPNECYKFENINLKQHPSFPSYFYNVIWNEKYQKLDDIPFNYQRINKQGIMIMLSTKYTEF</sequence>
<gene>
    <name evidence="1" type="ORF">BACCIP111895_00185</name>
</gene>